<dbReference type="EMBL" id="CP060790">
    <property type="protein sequence ID" value="QNP59739.1"/>
    <property type="molecule type" value="Genomic_DNA"/>
</dbReference>
<dbReference type="PANTHER" id="PTHR30290">
    <property type="entry name" value="PERIPLASMIC BINDING COMPONENT OF ABC TRANSPORTER"/>
    <property type="match status" value="1"/>
</dbReference>
<organism evidence="4 5">
    <name type="scientific">Paenacidovorax monticola</name>
    <dbReference type="NCBI Taxonomy" id="1926868"/>
    <lineage>
        <taxon>Bacteria</taxon>
        <taxon>Pseudomonadati</taxon>
        <taxon>Pseudomonadota</taxon>
        <taxon>Betaproteobacteria</taxon>
        <taxon>Burkholderiales</taxon>
        <taxon>Comamonadaceae</taxon>
        <taxon>Paenacidovorax</taxon>
    </lineage>
</organism>
<dbReference type="PROSITE" id="PS51318">
    <property type="entry name" value="TAT"/>
    <property type="match status" value="1"/>
</dbReference>
<dbReference type="AlphaFoldDB" id="A0A7H0HGS3"/>
<sequence length="551" mass="60327">MTTPSHLLHPVARAARQALSRRALVQGAAALGWAALWPQQARAQAADRPQRGGTLTMLLFPEPPTLTTIAHTAGASVLISGKVTEGLLTYDFQLNPQPQLATAWSVSADGLQYSFQLRKGVKWHDGKPFTSADVAHSIALLKEYHPRGRATFAAVSEVFTPDAHTVVLRLAKPVPYLITALAASESPIVPRHLYAGGKADANPANNAPVGTGPFVFKEWVRGSHVIYERNPHYWDGDKPYIDRLVVRFIPDAAARTAAIESGEVQLAPSSPVPLADVERLRARPNLVFDTTGYEYINTVYRVELNLENPALKDLRVRQAIAHAIHRENLLRVAWYGQGVLTPGPVHPALKKFAVPDLPVLPYDPRAAERLLDEAGLPRGKAGPGLRLKLAVTPIPNEGGQRMADFLKQALARIGIDVHISAQDFATYIKRIYTDRDFDLHVSAMSNTFDPTVGIQRLYWSKNFKRGLPFSNGSAYSNPEVDRLLEAAAVEQNEARRVQALAEFQRIIARDLPDITLVAPHTYTIADRRVRGHTVGADGTAGNLAGVWLASK</sequence>
<dbReference type="Gene3D" id="3.10.105.10">
    <property type="entry name" value="Dipeptide-binding Protein, Domain 3"/>
    <property type="match status" value="1"/>
</dbReference>
<dbReference type="InterPro" id="IPR030678">
    <property type="entry name" value="Peptide/Ni-bd"/>
</dbReference>
<evidence type="ECO:0000313" key="5">
    <source>
        <dbReference type="Proteomes" id="UP000516057"/>
    </source>
</evidence>
<dbReference type="InterPro" id="IPR000914">
    <property type="entry name" value="SBP_5_dom"/>
</dbReference>
<gene>
    <name evidence="4" type="ORF">H9L24_01690</name>
</gene>
<keyword evidence="2" id="KW-0732">Signal</keyword>
<proteinExistence type="inferred from homology"/>
<dbReference type="Pfam" id="PF00496">
    <property type="entry name" value="SBP_bac_5"/>
    <property type="match status" value="1"/>
</dbReference>
<dbReference type="GO" id="GO:1904680">
    <property type="term" value="F:peptide transmembrane transporter activity"/>
    <property type="evidence" value="ECO:0007669"/>
    <property type="project" value="TreeGrafter"/>
</dbReference>
<dbReference type="GO" id="GO:0030288">
    <property type="term" value="C:outer membrane-bounded periplasmic space"/>
    <property type="evidence" value="ECO:0007669"/>
    <property type="project" value="UniProtKB-ARBA"/>
</dbReference>
<evidence type="ECO:0000256" key="1">
    <source>
        <dbReference type="ARBA" id="ARBA00005695"/>
    </source>
</evidence>
<evidence type="ECO:0000259" key="3">
    <source>
        <dbReference type="Pfam" id="PF00496"/>
    </source>
</evidence>
<reference evidence="4 5" key="1">
    <citation type="submission" date="2020-08" db="EMBL/GenBank/DDBJ databases">
        <title>Genome sequence of Acidovorax monticola KACC 19171T.</title>
        <authorList>
            <person name="Hyun D.-W."/>
            <person name="Bae J.-W."/>
        </authorList>
    </citation>
    <scope>NUCLEOTIDE SEQUENCE [LARGE SCALE GENOMIC DNA]</scope>
    <source>
        <strain evidence="4 5">KACC 19171</strain>
    </source>
</reference>
<dbReference type="InterPro" id="IPR006311">
    <property type="entry name" value="TAT_signal"/>
</dbReference>
<comment type="similarity">
    <text evidence="1">Belongs to the bacterial solute-binding protein 5 family.</text>
</comment>
<dbReference type="GO" id="GO:0015833">
    <property type="term" value="P:peptide transport"/>
    <property type="evidence" value="ECO:0007669"/>
    <property type="project" value="TreeGrafter"/>
</dbReference>
<evidence type="ECO:0000313" key="4">
    <source>
        <dbReference type="EMBL" id="QNP59739.1"/>
    </source>
</evidence>
<dbReference type="PIRSF" id="PIRSF002741">
    <property type="entry name" value="MppA"/>
    <property type="match status" value="1"/>
</dbReference>
<feature type="domain" description="Solute-binding protein family 5" evidence="3">
    <location>
        <begin position="96"/>
        <end position="460"/>
    </location>
</feature>
<dbReference type="KEGG" id="amon:H9L24_01690"/>
<dbReference type="SUPFAM" id="SSF53850">
    <property type="entry name" value="Periplasmic binding protein-like II"/>
    <property type="match status" value="1"/>
</dbReference>
<name>A0A7H0HGS3_9BURK</name>
<evidence type="ECO:0000256" key="2">
    <source>
        <dbReference type="ARBA" id="ARBA00022729"/>
    </source>
</evidence>
<dbReference type="InterPro" id="IPR039424">
    <property type="entry name" value="SBP_5"/>
</dbReference>
<dbReference type="CDD" id="cd08517">
    <property type="entry name" value="PBP2_NikA_DppA_OppA_like_13"/>
    <property type="match status" value="1"/>
</dbReference>
<accession>A0A7H0HGS3</accession>
<protein>
    <submittedName>
        <fullName evidence="4">ABC transporter substrate-binding protein</fullName>
    </submittedName>
</protein>
<keyword evidence="5" id="KW-1185">Reference proteome</keyword>
<dbReference type="Gene3D" id="3.40.190.10">
    <property type="entry name" value="Periplasmic binding protein-like II"/>
    <property type="match status" value="1"/>
</dbReference>
<dbReference type="Proteomes" id="UP000516057">
    <property type="component" value="Chromosome"/>
</dbReference>
<dbReference type="GO" id="GO:0043190">
    <property type="term" value="C:ATP-binding cassette (ABC) transporter complex"/>
    <property type="evidence" value="ECO:0007669"/>
    <property type="project" value="InterPro"/>
</dbReference>
<dbReference type="RefSeq" id="WP_187736721.1">
    <property type="nucleotide sequence ID" value="NZ_CP060790.1"/>
</dbReference>
<dbReference type="PANTHER" id="PTHR30290:SF38">
    <property type="entry name" value="D,D-DIPEPTIDE-BINDING PERIPLASMIC PROTEIN DDPA-RELATED"/>
    <property type="match status" value="1"/>
</dbReference>